<dbReference type="EMBL" id="CP002444">
    <property type="protein sequence ID" value="ADU97517.1"/>
    <property type="molecule type" value="Genomic_DNA"/>
</dbReference>
<evidence type="ECO:0000313" key="1">
    <source>
        <dbReference type="EMBL" id="ADU97517.1"/>
    </source>
</evidence>
<gene>
    <name evidence="1" type="ordered locus">Theam_1558</name>
</gene>
<dbReference type="Proteomes" id="UP000006362">
    <property type="component" value="Chromosome"/>
</dbReference>
<reference evidence="1" key="1">
    <citation type="submission" date="2011-01" db="EMBL/GenBank/DDBJ databases">
        <title>Complete sequence of chromosome of Thermovibrio ammonificans HB-1.</title>
        <authorList>
            <consortium name="US DOE Joint Genome Institute"/>
            <person name="Lucas S."/>
            <person name="Copeland A."/>
            <person name="Lapidus A."/>
            <person name="Cheng J.-F."/>
            <person name="Goodwin L."/>
            <person name="Pitluck S."/>
            <person name="Davenport K."/>
            <person name="Detter J.C."/>
            <person name="Han C."/>
            <person name="Tapia R."/>
            <person name="Land M."/>
            <person name="Hauser L."/>
            <person name="Kyrpides N."/>
            <person name="Ivanova N."/>
            <person name="Ovchinnikova G."/>
            <person name="Vetriani C."/>
            <person name="Woyke T."/>
        </authorList>
    </citation>
    <scope>NUCLEOTIDE SEQUENCE [LARGE SCALE GENOMIC DNA]</scope>
    <source>
        <strain evidence="1">HB-1</strain>
    </source>
</reference>
<evidence type="ECO:0000313" key="2">
    <source>
        <dbReference type="Proteomes" id="UP000006362"/>
    </source>
</evidence>
<keyword evidence="2" id="KW-1185">Reference proteome</keyword>
<dbReference type="KEGG" id="tam:Theam_1558"/>
<proteinExistence type="predicted"/>
<organism evidence="1 2">
    <name type="scientific">Thermovibrio ammonificans (strain DSM 15698 / JCM 12110 / HB-1)</name>
    <dbReference type="NCBI Taxonomy" id="648996"/>
    <lineage>
        <taxon>Bacteria</taxon>
        <taxon>Pseudomonadati</taxon>
        <taxon>Aquificota</taxon>
        <taxon>Aquificia</taxon>
        <taxon>Desulfurobacteriales</taxon>
        <taxon>Desulfurobacteriaceae</taxon>
        <taxon>Thermovibrio</taxon>
    </lineage>
</organism>
<dbReference type="AlphaFoldDB" id="E8T4Y5"/>
<dbReference type="HOGENOM" id="CLU_3297829_0_0_0"/>
<accession>E8T4Y5</accession>
<dbReference type="STRING" id="648996.Theam_1558"/>
<dbReference type="RefSeq" id="WP_013538303.1">
    <property type="nucleotide sequence ID" value="NC_014926.1"/>
</dbReference>
<protein>
    <submittedName>
        <fullName evidence="1">Uncharacterized protein</fullName>
    </submittedName>
</protein>
<name>E8T4Y5_THEA1</name>
<sequence length="40" mass="4760">MSLTAIFLITLSFTVLWYGLEELYEVLDSVLEEKKKNFKF</sequence>